<keyword evidence="3" id="KW-1185">Reference proteome</keyword>
<dbReference type="Proteomes" id="UP000886595">
    <property type="component" value="Unassembled WGS sequence"/>
</dbReference>
<feature type="region of interest" description="Disordered" evidence="1">
    <location>
        <begin position="1"/>
        <end position="90"/>
    </location>
</feature>
<proteinExistence type="predicted"/>
<sequence length="90" mass="9586">MLNRDDLKSKEDGSSSVGGDETAVVEANPGGIDKSVAPGTDESPRDRDESEENASGKGEEEESSKKDEGEESREVNEGEKEKEAVSQGEK</sequence>
<accession>A0A8X7WIY6</accession>
<gene>
    <name evidence="2" type="ORF">Bca52824_000293</name>
</gene>
<feature type="compositionally biased region" description="Basic and acidic residues" evidence="1">
    <location>
        <begin position="63"/>
        <end position="90"/>
    </location>
</feature>
<evidence type="ECO:0000256" key="1">
    <source>
        <dbReference type="SAM" id="MobiDB-lite"/>
    </source>
</evidence>
<feature type="compositionally biased region" description="Basic and acidic residues" evidence="1">
    <location>
        <begin position="1"/>
        <end position="13"/>
    </location>
</feature>
<dbReference type="AlphaFoldDB" id="A0A8X7WIY6"/>
<comment type="caution">
    <text evidence="2">The sequence shown here is derived from an EMBL/GenBank/DDBJ whole genome shotgun (WGS) entry which is preliminary data.</text>
</comment>
<organism evidence="2 3">
    <name type="scientific">Brassica carinata</name>
    <name type="common">Ethiopian mustard</name>
    <name type="synonym">Abyssinian cabbage</name>
    <dbReference type="NCBI Taxonomy" id="52824"/>
    <lineage>
        <taxon>Eukaryota</taxon>
        <taxon>Viridiplantae</taxon>
        <taxon>Streptophyta</taxon>
        <taxon>Embryophyta</taxon>
        <taxon>Tracheophyta</taxon>
        <taxon>Spermatophyta</taxon>
        <taxon>Magnoliopsida</taxon>
        <taxon>eudicotyledons</taxon>
        <taxon>Gunneridae</taxon>
        <taxon>Pentapetalae</taxon>
        <taxon>rosids</taxon>
        <taxon>malvids</taxon>
        <taxon>Brassicales</taxon>
        <taxon>Brassicaceae</taxon>
        <taxon>Brassiceae</taxon>
        <taxon>Brassica</taxon>
    </lineage>
</organism>
<dbReference type="EMBL" id="JAAMPC010000001">
    <property type="protein sequence ID" value="KAG2329113.1"/>
    <property type="molecule type" value="Genomic_DNA"/>
</dbReference>
<name>A0A8X7WIY6_BRACI</name>
<evidence type="ECO:0000313" key="2">
    <source>
        <dbReference type="EMBL" id="KAG2329113.1"/>
    </source>
</evidence>
<dbReference type="OrthoDB" id="10533957at2759"/>
<protein>
    <submittedName>
        <fullName evidence="2">Uncharacterized protein</fullName>
    </submittedName>
</protein>
<evidence type="ECO:0000313" key="3">
    <source>
        <dbReference type="Proteomes" id="UP000886595"/>
    </source>
</evidence>
<reference evidence="2 3" key="1">
    <citation type="submission" date="2020-02" db="EMBL/GenBank/DDBJ databases">
        <authorList>
            <person name="Ma Q."/>
            <person name="Huang Y."/>
            <person name="Song X."/>
            <person name="Pei D."/>
        </authorList>
    </citation>
    <scope>NUCLEOTIDE SEQUENCE [LARGE SCALE GENOMIC DNA]</scope>
    <source>
        <strain evidence="2">Sxm20200214</strain>
        <tissue evidence="2">Leaf</tissue>
    </source>
</reference>